<dbReference type="SMART" id="SM00388">
    <property type="entry name" value="HisKA"/>
    <property type="match status" value="1"/>
</dbReference>
<evidence type="ECO:0000256" key="5">
    <source>
        <dbReference type="ARBA" id="ARBA00022475"/>
    </source>
</evidence>
<comment type="caution">
    <text evidence="16">The sequence shown here is derived from an EMBL/GenBank/DDBJ whole genome shotgun (WGS) entry which is preliminary data.</text>
</comment>
<dbReference type="GO" id="GO:0016036">
    <property type="term" value="P:cellular response to phosphate starvation"/>
    <property type="evidence" value="ECO:0007669"/>
    <property type="project" value="TreeGrafter"/>
</dbReference>
<dbReference type="PRINTS" id="PR00344">
    <property type="entry name" value="BCTRLSENSOR"/>
</dbReference>
<dbReference type="GO" id="GO:0005524">
    <property type="term" value="F:ATP binding"/>
    <property type="evidence" value="ECO:0007669"/>
    <property type="project" value="UniProtKB-KW"/>
</dbReference>
<evidence type="ECO:0000256" key="9">
    <source>
        <dbReference type="ARBA" id="ARBA00022777"/>
    </source>
</evidence>
<keyword evidence="7" id="KW-0808">Transferase</keyword>
<keyword evidence="8" id="KW-0547">Nucleotide-binding</keyword>
<dbReference type="CDD" id="cd00075">
    <property type="entry name" value="HATPase"/>
    <property type="match status" value="1"/>
</dbReference>
<dbReference type="AlphaFoldDB" id="A0A135YVS6"/>
<keyword evidence="11" id="KW-0902">Two-component regulatory system</keyword>
<keyword evidence="13" id="KW-1133">Transmembrane helix</keyword>
<organism evidence="16 17">
    <name type="scientific">Peptostreptococcus anaerobius</name>
    <dbReference type="NCBI Taxonomy" id="1261"/>
    <lineage>
        <taxon>Bacteria</taxon>
        <taxon>Bacillati</taxon>
        <taxon>Bacillota</taxon>
        <taxon>Clostridia</taxon>
        <taxon>Peptostreptococcales</taxon>
        <taxon>Peptostreptococcaceae</taxon>
        <taxon>Peptostreptococcus</taxon>
    </lineage>
</organism>
<dbReference type="STRING" id="1261.HMPREF3195_00664"/>
<evidence type="ECO:0000256" key="8">
    <source>
        <dbReference type="ARBA" id="ARBA00022741"/>
    </source>
</evidence>
<dbReference type="PANTHER" id="PTHR45453:SF1">
    <property type="entry name" value="PHOSPHATE REGULON SENSOR PROTEIN PHOR"/>
    <property type="match status" value="1"/>
</dbReference>
<feature type="domain" description="Histidine kinase" evidence="14">
    <location>
        <begin position="209"/>
        <end position="427"/>
    </location>
</feature>
<dbReference type="GO" id="GO:0000155">
    <property type="term" value="F:phosphorelay sensor kinase activity"/>
    <property type="evidence" value="ECO:0007669"/>
    <property type="project" value="InterPro"/>
</dbReference>
<dbReference type="Proteomes" id="UP000070326">
    <property type="component" value="Unassembled WGS sequence"/>
</dbReference>
<evidence type="ECO:0000259" key="15">
    <source>
        <dbReference type="PROSITE" id="PS50112"/>
    </source>
</evidence>
<keyword evidence="12 13" id="KW-0472">Membrane</keyword>
<dbReference type="InterPro" id="IPR003594">
    <property type="entry name" value="HATPase_dom"/>
</dbReference>
<dbReference type="GO" id="GO:0005886">
    <property type="term" value="C:plasma membrane"/>
    <property type="evidence" value="ECO:0007669"/>
    <property type="project" value="UniProtKB-SubCell"/>
</dbReference>
<evidence type="ECO:0000313" key="16">
    <source>
        <dbReference type="EMBL" id="KXI13503.1"/>
    </source>
</evidence>
<gene>
    <name evidence="16" type="ORF">HMPREF3195_00664</name>
</gene>
<dbReference type="PANTHER" id="PTHR45453">
    <property type="entry name" value="PHOSPHATE REGULON SENSOR PROTEIN PHOR"/>
    <property type="match status" value="1"/>
</dbReference>
<dbReference type="SUPFAM" id="SSF47384">
    <property type="entry name" value="Homodimeric domain of signal transducing histidine kinase"/>
    <property type="match status" value="1"/>
</dbReference>
<accession>A0A135YVS6</accession>
<keyword evidence="10" id="KW-0067">ATP-binding</keyword>
<sequence length="435" mass="50520">MKTTLYLIAILLVASWTAILFMYKNFMEVRMFTKTMMKFTNRVRNKDFKARMDIPKSRYTNRLAKNLNRMAKMIDRYFNEVQSKNDQLDAIIKSVTNGILVVDINKKIYLANKEAKLLLGCDSQAIVEGEYVIDVIRDGGLKDFLVYNIGINYSITKELKVEGNRIYRVKIDPVRMQDIDNLSISTVVNIEDVTEMRKLENVRRDFAANVSHELKTPLTSIQGFVETLKSKDEDISPEVRKRFLDIIENESRRLTILINDILLISSIEGQVELTKEEFSIREVSEYVGDLLNEKAERYSVSVNFDYSNIDDLIYTQKEYFKDLLINLVTNGIKYNQKGGKVEIKYRQDATRLVLEIEDNGIGIDKDDLDRIFERFYRVSRSRSRNIEGTGLGLAIVKHIVRSLDAKIFVESELGLGTKFTIEFDLVKIRKRQEEE</sequence>
<evidence type="ECO:0000256" key="11">
    <source>
        <dbReference type="ARBA" id="ARBA00023012"/>
    </source>
</evidence>
<dbReference type="InterPro" id="IPR004358">
    <property type="entry name" value="Sig_transdc_His_kin-like_C"/>
</dbReference>
<feature type="transmembrane region" description="Helical" evidence="13">
    <location>
        <begin position="6"/>
        <end position="26"/>
    </location>
</feature>
<evidence type="ECO:0000259" key="14">
    <source>
        <dbReference type="PROSITE" id="PS50109"/>
    </source>
</evidence>
<feature type="domain" description="PAS" evidence="15">
    <location>
        <begin position="84"/>
        <end position="136"/>
    </location>
</feature>
<keyword evidence="13" id="KW-0812">Transmembrane</keyword>
<dbReference type="InterPro" id="IPR036890">
    <property type="entry name" value="HATPase_C_sf"/>
</dbReference>
<dbReference type="InterPro" id="IPR005467">
    <property type="entry name" value="His_kinase_dom"/>
</dbReference>
<keyword evidence="6" id="KW-0597">Phosphoprotein</keyword>
<evidence type="ECO:0000256" key="7">
    <source>
        <dbReference type="ARBA" id="ARBA00022679"/>
    </source>
</evidence>
<keyword evidence="5" id="KW-1003">Cell membrane</keyword>
<evidence type="ECO:0000256" key="6">
    <source>
        <dbReference type="ARBA" id="ARBA00022553"/>
    </source>
</evidence>
<name>A0A135YVS6_9FIRM</name>
<dbReference type="GO" id="GO:0004721">
    <property type="term" value="F:phosphoprotein phosphatase activity"/>
    <property type="evidence" value="ECO:0007669"/>
    <property type="project" value="TreeGrafter"/>
</dbReference>
<dbReference type="EC" id="2.7.13.3" evidence="4"/>
<dbReference type="InterPro" id="IPR003661">
    <property type="entry name" value="HisK_dim/P_dom"/>
</dbReference>
<comment type="subcellular location">
    <subcellularLocation>
        <location evidence="2">Cell membrane</location>
    </subcellularLocation>
    <subcellularLocation>
        <location evidence="3">Membrane raft</location>
        <topology evidence="3">Multi-pass membrane protein</topology>
    </subcellularLocation>
</comment>
<evidence type="ECO:0000256" key="1">
    <source>
        <dbReference type="ARBA" id="ARBA00000085"/>
    </source>
</evidence>
<reference evidence="16 17" key="1">
    <citation type="submission" date="2016-02" db="EMBL/GenBank/DDBJ databases">
        <authorList>
            <person name="Wen L."/>
            <person name="He K."/>
            <person name="Yang H."/>
        </authorList>
    </citation>
    <scope>NUCLEOTIDE SEQUENCE [LARGE SCALE GENOMIC DNA]</scope>
    <source>
        <strain evidence="16 17">MJR8628A</strain>
    </source>
</reference>
<dbReference type="Gene3D" id="1.10.287.130">
    <property type="match status" value="1"/>
</dbReference>
<dbReference type="FunFam" id="3.30.565.10:FF:000023">
    <property type="entry name" value="PAS domain-containing sensor histidine kinase"/>
    <property type="match status" value="1"/>
</dbReference>
<evidence type="ECO:0000256" key="13">
    <source>
        <dbReference type="SAM" id="Phobius"/>
    </source>
</evidence>
<keyword evidence="9 16" id="KW-0418">Kinase</keyword>
<dbReference type="CDD" id="cd00130">
    <property type="entry name" value="PAS"/>
    <property type="match status" value="1"/>
</dbReference>
<dbReference type="eggNOG" id="COG5002">
    <property type="taxonomic scope" value="Bacteria"/>
</dbReference>
<dbReference type="InterPro" id="IPR000014">
    <property type="entry name" value="PAS"/>
</dbReference>
<dbReference type="SMART" id="SM00387">
    <property type="entry name" value="HATPase_c"/>
    <property type="match status" value="1"/>
</dbReference>
<comment type="catalytic activity">
    <reaction evidence="1">
        <text>ATP + protein L-histidine = ADP + protein N-phospho-L-histidine.</text>
        <dbReference type="EC" id="2.7.13.3"/>
    </reaction>
</comment>
<dbReference type="Pfam" id="PF02518">
    <property type="entry name" value="HATPase_c"/>
    <property type="match status" value="1"/>
</dbReference>
<dbReference type="PATRIC" id="fig|1261.3.peg.640"/>
<proteinExistence type="predicted"/>
<evidence type="ECO:0000256" key="3">
    <source>
        <dbReference type="ARBA" id="ARBA00004314"/>
    </source>
</evidence>
<dbReference type="GO" id="GO:0045121">
    <property type="term" value="C:membrane raft"/>
    <property type="evidence" value="ECO:0007669"/>
    <property type="project" value="UniProtKB-SubCell"/>
</dbReference>
<dbReference type="Gene3D" id="3.30.565.10">
    <property type="entry name" value="Histidine kinase-like ATPase, C-terminal domain"/>
    <property type="match status" value="1"/>
</dbReference>
<dbReference type="InterPro" id="IPR050351">
    <property type="entry name" value="BphY/WalK/GraS-like"/>
</dbReference>
<dbReference type="CDD" id="cd00082">
    <property type="entry name" value="HisKA"/>
    <property type="match status" value="1"/>
</dbReference>
<dbReference type="PROSITE" id="PS50109">
    <property type="entry name" value="HIS_KIN"/>
    <property type="match status" value="1"/>
</dbReference>
<dbReference type="PROSITE" id="PS50112">
    <property type="entry name" value="PAS"/>
    <property type="match status" value="1"/>
</dbReference>
<dbReference type="Pfam" id="PF00512">
    <property type="entry name" value="HisKA"/>
    <property type="match status" value="1"/>
</dbReference>
<evidence type="ECO:0000256" key="4">
    <source>
        <dbReference type="ARBA" id="ARBA00012438"/>
    </source>
</evidence>
<evidence type="ECO:0000256" key="2">
    <source>
        <dbReference type="ARBA" id="ARBA00004236"/>
    </source>
</evidence>
<dbReference type="InterPro" id="IPR036097">
    <property type="entry name" value="HisK_dim/P_sf"/>
</dbReference>
<evidence type="ECO:0000256" key="12">
    <source>
        <dbReference type="ARBA" id="ARBA00023136"/>
    </source>
</evidence>
<dbReference type="RefSeq" id="WP_021935018.1">
    <property type="nucleotide sequence ID" value="NZ_JADMXM010000010.1"/>
</dbReference>
<dbReference type="FunFam" id="1.10.287.130:FF:000001">
    <property type="entry name" value="Two-component sensor histidine kinase"/>
    <property type="match status" value="1"/>
</dbReference>
<evidence type="ECO:0000313" key="17">
    <source>
        <dbReference type="Proteomes" id="UP000070326"/>
    </source>
</evidence>
<dbReference type="Gene3D" id="3.30.450.20">
    <property type="entry name" value="PAS domain"/>
    <property type="match status" value="1"/>
</dbReference>
<evidence type="ECO:0000256" key="10">
    <source>
        <dbReference type="ARBA" id="ARBA00022840"/>
    </source>
</evidence>
<protein>
    <recommendedName>
        <fullName evidence="4">histidine kinase</fullName>
        <ecNumber evidence="4">2.7.13.3</ecNumber>
    </recommendedName>
</protein>
<dbReference type="SUPFAM" id="SSF55874">
    <property type="entry name" value="ATPase domain of HSP90 chaperone/DNA topoisomerase II/histidine kinase"/>
    <property type="match status" value="1"/>
</dbReference>
<dbReference type="EMBL" id="LSQZ01000021">
    <property type="protein sequence ID" value="KXI13503.1"/>
    <property type="molecule type" value="Genomic_DNA"/>
</dbReference>